<dbReference type="Pfam" id="PF13275">
    <property type="entry name" value="S4_2"/>
    <property type="match status" value="1"/>
</dbReference>
<dbReference type="Proteomes" id="UP000632828">
    <property type="component" value="Unassembled WGS sequence"/>
</dbReference>
<dbReference type="PROSITE" id="PS50889">
    <property type="entry name" value="S4"/>
    <property type="match status" value="1"/>
</dbReference>
<dbReference type="RefSeq" id="WP_191155668.1">
    <property type="nucleotide sequence ID" value="NZ_JACWUN010000009.1"/>
</dbReference>
<dbReference type="EMBL" id="JACWUN010000009">
    <property type="protein sequence ID" value="MBD1400768.1"/>
    <property type="molecule type" value="Genomic_DNA"/>
</dbReference>
<organism evidence="2 3">
    <name type="scientific">Pelovirga terrestris</name>
    <dbReference type="NCBI Taxonomy" id="2771352"/>
    <lineage>
        <taxon>Bacteria</taxon>
        <taxon>Pseudomonadati</taxon>
        <taxon>Thermodesulfobacteriota</taxon>
        <taxon>Desulfuromonadia</taxon>
        <taxon>Geobacterales</taxon>
        <taxon>Geobacteraceae</taxon>
        <taxon>Pelovirga</taxon>
    </lineage>
</organism>
<keyword evidence="3" id="KW-1185">Reference proteome</keyword>
<name>A0A8J6UH14_9BACT</name>
<dbReference type="GO" id="GO:0003723">
    <property type="term" value="F:RNA binding"/>
    <property type="evidence" value="ECO:0007669"/>
    <property type="project" value="UniProtKB-KW"/>
</dbReference>
<reference evidence="2" key="1">
    <citation type="submission" date="2020-09" db="EMBL/GenBank/DDBJ databases">
        <title>Pelobacter alkaliphilus sp. nov., a novel anaerobic arsenate-reducing bacterium from terrestrial mud volcano.</title>
        <authorList>
            <person name="Khomyakova M.A."/>
            <person name="Merkel A.Y."/>
            <person name="Slobodkin A.I."/>
        </authorList>
    </citation>
    <scope>NUCLEOTIDE SEQUENCE</scope>
    <source>
        <strain evidence="2">M08fum</strain>
    </source>
</reference>
<dbReference type="SUPFAM" id="SSF55174">
    <property type="entry name" value="Alpha-L RNA-binding motif"/>
    <property type="match status" value="1"/>
</dbReference>
<gene>
    <name evidence="2" type="ORF">ICT70_08810</name>
</gene>
<dbReference type="Gene3D" id="3.10.290.10">
    <property type="entry name" value="RNA-binding S4 domain"/>
    <property type="match status" value="1"/>
</dbReference>
<evidence type="ECO:0000313" key="3">
    <source>
        <dbReference type="Proteomes" id="UP000632828"/>
    </source>
</evidence>
<dbReference type="InterPro" id="IPR036986">
    <property type="entry name" value="S4_RNA-bd_sf"/>
</dbReference>
<sequence length="69" mass="7369">MDTFELDGRPYVALCDLLKLTGSCSSGGSAKLAIASGEAKVDGQVELRKRGKIRPGQIVDYGTERIKVV</sequence>
<keyword evidence="1" id="KW-0694">RNA-binding</keyword>
<comment type="caution">
    <text evidence="2">The sequence shown here is derived from an EMBL/GenBank/DDBJ whole genome shotgun (WGS) entry which is preliminary data.</text>
</comment>
<evidence type="ECO:0000256" key="1">
    <source>
        <dbReference type="PROSITE-ProRule" id="PRU00182"/>
    </source>
</evidence>
<proteinExistence type="predicted"/>
<accession>A0A8J6UH14</accession>
<evidence type="ECO:0000313" key="2">
    <source>
        <dbReference type="EMBL" id="MBD1400768.1"/>
    </source>
</evidence>
<protein>
    <submittedName>
        <fullName evidence="2">RNA-binding S4 domain-containing protein</fullName>
    </submittedName>
</protein>
<dbReference type="AlphaFoldDB" id="A0A8J6UH14"/>